<evidence type="ECO:0000256" key="1">
    <source>
        <dbReference type="SAM" id="Phobius"/>
    </source>
</evidence>
<accession>A0A5J4ZRK5</accession>
<gene>
    <name evidence="2" type="ORF">F0562_013967</name>
</gene>
<dbReference type="AlphaFoldDB" id="A0A5J4ZRK5"/>
<protein>
    <submittedName>
        <fullName evidence="2">Uncharacterized protein</fullName>
    </submittedName>
</protein>
<name>A0A5J4ZRK5_9ASTE</name>
<keyword evidence="1" id="KW-0812">Transmembrane</keyword>
<keyword evidence="1" id="KW-0472">Membrane</keyword>
<reference evidence="2 3" key="1">
    <citation type="submission" date="2019-09" db="EMBL/GenBank/DDBJ databases">
        <title>A chromosome-level genome assembly of the Chinese tupelo Nyssa sinensis.</title>
        <authorList>
            <person name="Yang X."/>
            <person name="Kang M."/>
            <person name="Yang Y."/>
            <person name="Xiong H."/>
            <person name="Wang M."/>
            <person name="Zhang Z."/>
            <person name="Wang Z."/>
            <person name="Wu H."/>
            <person name="Ma T."/>
            <person name="Liu J."/>
            <person name="Xi Z."/>
        </authorList>
    </citation>
    <scope>NUCLEOTIDE SEQUENCE [LARGE SCALE GENOMIC DNA]</scope>
    <source>
        <strain evidence="2">J267</strain>
        <tissue evidence="2">Leaf</tissue>
    </source>
</reference>
<dbReference type="Proteomes" id="UP000325577">
    <property type="component" value="Linkage Group LG6"/>
</dbReference>
<organism evidence="2 3">
    <name type="scientific">Nyssa sinensis</name>
    <dbReference type="NCBI Taxonomy" id="561372"/>
    <lineage>
        <taxon>Eukaryota</taxon>
        <taxon>Viridiplantae</taxon>
        <taxon>Streptophyta</taxon>
        <taxon>Embryophyta</taxon>
        <taxon>Tracheophyta</taxon>
        <taxon>Spermatophyta</taxon>
        <taxon>Magnoliopsida</taxon>
        <taxon>eudicotyledons</taxon>
        <taxon>Gunneridae</taxon>
        <taxon>Pentapetalae</taxon>
        <taxon>asterids</taxon>
        <taxon>Cornales</taxon>
        <taxon>Nyssaceae</taxon>
        <taxon>Nyssa</taxon>
    </lineage>
</organism>
<proteinExistence type="predicted"/>
<dbReference type="EMBL" id="CM018049">
    <property type="protein sequence ID" value="KAA8519711.1"/>
    <property type="molecule type" value="Genomic_DNA"/>
</dbReference>
<evidence type="ECO:0000313" key="3">
    <source>
        <dbReference type="Proteomes" id="UP000325577"/>
    </source>
</evidence>
<dbReference type="OrthoDB" id="1666053at2759"/>
<keyword evidence="3" id="KW-1185">Reference proteome</keyword>
<feature type="transmembrane region" description="Helical" evidence="1">
    <location>
        <begin position="107"/>
        <end position="130"/>
    </location>
</feature>
<keyword evidence="1" id="KW-1133">Transmembrane helix</keyword>
<sequence length="143" mass="16249">MVVFTVAFGKTKRTNQLVQDLQRRQIELQNDFVYLKVKTELLDSECKLYNTNNLNTQMMELSETRTGSETHGVQNGIGLINGRIVTLQKPASEILEISNFEGHQLNLLFKVAIGAIIFGISFPIIAYYFLCFVNLGNGLKLFW</sequence>
<evidence type="ECO:0000313" key="2">
    <source>
        <dbReference type="EMBL" id="KAA8519711.1"/>
    </source>
</evidence>